<dbReference type="SUPFAM" id="SSF161098">
    <property type="entry name" value="MetI-like"/>
    <property type="match status" value="1"/>
</dbReference>
<evidence type="ECO:0000256" key="4">
    <source>
        <dbReference type="ARBA" id="ARBA00023136"/>
    </source>
</evidence>
<dbReference type="EMBL" id="JQ844236">
    <property type="protein sequence ID" value="AGS53565.1"/>
    <property type="molecule type" value="Genomic_DNA"/>
</dbReference>
<feature type="domain" description="ABC transmembrane type-1" evidence="6">
    <location>
        <begin position="1"/>
        <end position="154"/>
    </location>
</feature>
<evidence type="ECO:0000256" key="1">
    <source>
        <dbReference type="ARBA" id="ARBA00004141"/>
    </source>
</evidence>
<organism evidence="7">
    <name type="scientific">uncultured bacterium contig00062</name>
    <dbReference type="NCBI Taxonomy" id="1181545"/>
    <lineage>
        <taxon>Bacteria</taxon>
        <taxon>environmental samples</taxon>
    </lineage>
</organism>
<accession>A0A806KG12</accession>
<dbReference type="AlphaFoldDB" id="A0A806KG12"/>
<dbReference type="CDD" id="cd06261">
    <property type="entry name" value="TM_PBP2"/>
    <property type="match status" value="1"/>
</dbReference>
<evidence type="ECO:0000256" key="3">
    <source>
        <dbReference type="ARBA" id="ARBA00022989"/>
    </source>
</evidence>
<name>A0A806KG12_9BACT</name>
<dbReference type="GO" id="GO:0006865">
    <property type="term" value="P:amino acid transport"/>
    <property type="evidence" value="ECO:0007669"/>
    <property type="project" value="TreeGrafter"/>
</dbReference>
<dbReference type="PROSITE" id="PS50928">
    <property type="entry name" value="ABC_TM1"/>
    <property type="match status" value="1"/>
</dbReference>
<dbReference type="InterPro" id="IPR043429">
    <property type="entry name" value="ArtM/GltK/GlnP/TcyL/YhdX-like"/>
</dbReference>
<sequence>MDNPGNAAFGADFFIYFGIPQLIQSFGINFRLTPFAAGVITLSLNAGAYIAEIFRGGIEAIDHGQMEAARSLGLSHYRAMFKIILPQAVRISIPSLVNQFIISLKDTSIISIISLADIVYQARIYIGRTMQSFATWTIVGLFYLVIVTVLSQLSIYVEKRLDYGQKSRRQRAA</sequence>
<protein>
    <submittedName>
        <fullName evidence="7">ABC transporter ATP-binding protein</fullName>
    </submittedName>
</protein>
<keyword evidence="7" id="KW-0547">Nucleotide-binding</keyword>
<keyword evidence="2 5" id="KW-0812">Transmembrane</keyword>
<dbReference type="Pfam" id="PF00528">
    <property type="entry name" value="BPD_transp_1"/>
    <property type="match status" value="1"/>
</dbReference>
<dbReference type="InterPro" id="IPR035906">
    <property type="entry name" value="MetI-like_sf"/>
</dbReference>
<evidence type="ECO:0000256" key="5">
    <source>
        <dbReference type="RuleBase" id="RU363032"/>
    </source>
</evidence>
<dbReference type="GO" id="GO:0055085">
    <property type="term" value="P:transmembrane transport"/>
    <property type="evidence" value="ECO:0007669"/>
    <property type="project" value="InterPro"/>
</dbReference>
<keyword evidence="4 5" id="KW-0472">Membrane</keyword>
<dbReference type="InterPro" id="IPR000515">
    <property type="entry name" value="MetI-like"/>
</dbReference>
<evidence type="ECO:0000313" key="7">
    <source>
        <dbReference type="EMBL" id="AGS53565.1"/>
    </source>
</evidence>
<dbReference type="GO" id="GO:0005886">
    <property type="term" value="C:plasma membrane"/>
    <property type="evidence" value="ECO:0007669"/>
    <property type="project" value="UniProtKB-SubCell"/>
</dbReference>
<dbReference type="PANTHER" id="PTHR30614:SF46">
    <property type="entry name" value="ABC TRANSPORTER MEMBRANE SPANNING PERMEASE-GLUTAMINE TRANSPORT"/>
    <property type="match status" value="1"/>
</dbReference>
<dbReference type="PANTHER" id="PTHR30614">
    <property type="entry name" value="MEMBRANE COMPONENT OF AMINO ACID ABC TRANSPORTER"/>
    <property type="match status" value="1"/>
</dbReference>
<comment type="similarity">
    <text evidence="5">Belongs to the binding-protein-dependent transport system permease family.</text>
</comment>
<keyword evidence="7" id="KW-0067">ATP-binding</keyword>
<dbReference type="Gene3D" id="1.10.3720.10">
    <property type="entry name" value="MetI-like"/>
    <property type="match status" value="1"/>
</dbReference>
<proteinExistence type="inferred from homology"/>
<evidence type="ECO:0000256" key="2">
    <source>
        <dbReference type="ARBA" id="ARBA00022692"/>
    </source>
</evidence>
<keyword evidence="3 5" id="KW-1133">Transmembrane helix</keyword>
<comment type="caution">
    <text evidence="5">Lacks conserved residue(s) required for the propagation of feature annotation.</text>
</comment>
<keyword evidence="5" id="KW-0813">Transport</keyword>
<comment type="subcellular location">
    <subcellularLocation>
        <location evidence="5">Cell membrane</location>
        <topology evidence="5">Multi-pass membrane protein</topology>
    </subcellularLocation>
    <subcellularLocation>
        <location evidence="1">Membrane</location>
        <topology evidence="1">Multi-pass membrane protein</topology>
    </subcellularLocation>
</comment>
<evidence type="ECO:0000259" key="6">
    <source>
        <dbReference type="PROSITE" id="PS50928"/>
    </source>
</evidence>
<feature type="transmembrane region" description="Helical" evidence="5">
    <location>
        <begin position="133"/>
        <end position="157"/>
    </location>
</feature>
<dbReference type="GO" id="GO:0005524">
    <property type="term" value="F:ATP binding"/>
    <property type="evidence" value="ECO:0007669"/>
    <property type="project" value="UniProtKB-KW"/>
</dbReference>
<reference evidence="7" key="1">
    <citation type="submission" date="2012-03" db="EMBL/GenBank/DDBJ databases">
        <title>Functional metagenomics reveals considerable lignocellulase gene clusters in the gut microbiome of a wood-feeding higher termite.</title>
        <authorList>
            <person name="Liu N."/>
        </authorList>
    </citation>
    <scope>NUCLEOTIDE SEQUENCE</scope>
</reference>